<evidence type="ECO:0000256" key="3">
    <source>
        <dbReference type="ARBA" id="ARBA00022490"/>
    </source>
</evidence>
<dbReference type="CDD" id="cd00555">
    <property type="entry name" value="Maf"/>
    <property type="match status" value="1"/>
</dbReference>
<dbReference type="InterPro" id="IPR029001">
    <property type="entry name" value="ITPase-like_fam"/>
</dbReference>
<name>Q1MYL7_9GAMM</name>
<reference evidence="10 11" key="1">
    <citation type="submission" date="2006-03" db="EMBL/GenBank/DDBJ databases">
        <authorList>
            <person name="Pinhassi J."/>
            <person name="Pedros-Alio C."/>
            <person name="Ferriera S."/>
            <person name="Johnson J."/>
            <person name="Kravitz S."/>
            <person name="Halpern A."/>
            <person name="Remington K."/>
            <person name="Beeson K."/>
            <person name="Tran B."/>
            <person name="Rogers Y.-H."/>
            <person name="Friedman R."/>
            <person name="Venter J.C."/>
        </authorList>
    </citation>
    <scope>NUCLEOTIDE SEQUENCE [LARGE SCALE GENOMIC DNA]</scope>
    <source>
        <strain evidence="10 11">RED65</strain>
    </source>
</reference>
<organism evidence="10 11">
    <name type="scientific">Bermanella marisrubri</name>
    <dbReference type="NCBI Taxonomy" id="207949"/>
    <lineage>
        <taxon>Bacteria</taxon>
        <taxon>Pseudomonadati</taxon>
        <taxon>Pseudomonadota</taxon>
        <taxon>Gammaproteobacteria</taxon>
        <taxon>Oceanospirillales</taxon>
        <taxon>Oceanospirillaceae</taxon>
        <taxon>Bermanella</taxon>
    </lineage>
</organism>
<dbReference type="AlphaFoldDB" id="Q1MYL7"/>
<evidence type="ECO:0000256" key="7">
    <source>
        <dbReference type="ARBA" id="ARBA00053369"/>
    </source>
</evidence>
<evidence type="ECO:0000256" key="9">
    <source>
        <dbReference type="HAMAP-Rule" id="MF_00528"/>
    </source>
</evidence>
<dbReference type="InterPro" id="IPR003697">
    <property type="entry name" value="Maf-like"/>
</dbReference>
<dbReference type="PIRSF" id="PIRSF006305">
    <property type="entry name" value="Maf"/>
    <property type="match status" value="1"/>
</dbReference>
<dbReference type="Pfam" id="PF02545">
    <property type="entry name" value="Maf"/>
    <property type="match status" value="1"/>
</dbReference>
<dbReference type="EMBL" id="AAQH01000024">
    <property type="protein sequence ID" value="EAT11099.1"/>
    <property type="molecule type" value="Genomic_DNA"/>
</dbReference>
<dbReference type="SUPFAM" id="SSF52972">
    <property type="entry name" value="ITPase-like"/>
    <property type="match status" value="1"/>
</dbReference>
<evidence type="ECO:0000256" key="8">
    <source>
        <dbReference type="ARBA" id="ARBA00060749"/>
    </source>
</evidence>
<feature type="active site" description="Proton acceptor" evidence="9">
    <location>
        <position position="67"/>
    </location>
</feature>
<comment type="function">
    <text evidence="9">Nucleoside triphosphate pyrophosphatase that hydrolyzes dTTP and UTP. May have a dual role in cell division arrest and in preventing the incorporation of modified nucleotides into cellular nucleic acids.</text>
</comment>
<comment type="subcellular location">
    <subcellularLocation>
        <location evidence="2 9">Cytoplasm</location>
    </subcellularLocation>
</comment>
<dbReference type="HOGENOM" id="CLU_040416_2_1_6"/>
<comment type="similarity">
    <text evidence="8">Belongs to the Maf family. YceF subfamily.</text>
</comment>
<evidence type="ECO:0000313" key="10">
    <source>
        <dbReference type="EMBL" id="EAT11099.1"/>
    </source>
</evidence>
<protein>
    <recommendedName>
        <fullName evidence="9">dTTP/UTP pyrophosphatase</fullName>
        <shortName evidence="9">dTTPase/UTPase</shortName>
        <ecNumber evidence="9">3.6.1.9</ecNumber>
    </recommendedName>
    <alternativeName>
        <fullName evidence="9">Nucleoside triphosphate pyrophosphatase</fullName>
    </alternativeName>
    <alternativeName>
        <fullName evidence="9">Nucleotide pyrophosphatase</fullName>
        <shortName evidence="9">Nucleotide PPase</shortName>
    </alternativeName>
</protein>
<gene>
    <name evidence="10" type="ORF">RED65_07669</name>
</gene>
<evidence type="ECO:0000313" key="11">
    <source>
        <dbReference type="Proteomes" id="UP000004263"/>
    </source>
</evidence>
<dbReference type="GO" id="GO:0005737">
    <property type="term" value="C:cytoplasm"/>
    <property type="evidence" value="ECO:0007669"/>
    <property type="project" value="UniProtKB-SubCell"/>
</dbReference>
<feature type="site" description="Important for substrate specificity" evidence="9">
    <location>
        <position position="12"/>
    </location>
</feature>
<keyword evidence="4 9" id="KW-0378">Hydrolase</keyword>
<dbReference type="FunFam" id="3.90.950.10:FF:000005">
    <property type="entry name" value="7-methyl-GTP pyrophosphatase"/>
    <property type="match status" value="1"/>
</dbReference>
<dbReference type="Proteomes" id="UP000004263">
    <property type="component" value="Unassembled WGS sequence"/>
</dbReference>
<keyword evidence="3 9" id="KW-0963">Cytoplasm</keyword>
<dbReference type="EC" id="3.6.1.9" evidence="9"/>
<comment type="catalytic activity">
    <reaction evidence="9">
        <text>UTP + H2O = UMP + diphosphate + H(+)</text>
        <dbReference type="Rhea" id="RHEA:29395"/>
        <dbReference type="ChEBI" id="CHEBI:15377"/>
        <dbReference type="ChEBI" id="CHEBI:15378"/>
        <dbReference type="ChEBI" id="CHEBI:33019"/>
        <dbReference type="ChEBI" id="CHEBI:46398"/>
        <dbReference type="ChEBI" id="CHEBI:57865"/>
        <dbReference type="EC" id="3.6.1.9"/>
    </reaction>
</comment>
<dbReference type="PANTHER" id="PTHR43213:SF5">
    <property type="entry name" value="BIFUNCTIONAL DTTP_UTP PYROPHOSPHATASE_METHYLTRANSFERASE PROTEIN-RELATED"/>
    <property type="match status" value="1"/>
</dbReference>
<comment type="cofactor">
    <cofactor evidence="1 9">
        <name>a divalent metal cation</name>
        <dbReference type="ChEBI" id="CHEBI:60240"/>
    </cofactor>
</comment>
<evidence type="ECO:0000256" key="6">
    <source>
        <dbReference type="ARBA" id="ARBA00050213"/>
    </source>
</evidence>
<comment type="caution">
    <text evidence="9">Lacks conserved residue(s) required for the propagation of feature annotation.</text>
</comment>
<feature type="site" description="Important for substrate specificity" evidence="9">
    <location>
        <position position="150"/>
    </location>
</feature>
<comment type="function">
    <text evidence="7">Nucleoside triphosphate pyrophosphatase that hydrolyzes 7-methyl-GTP (m(7)GTP). May have a dual role in cell division arrest and in preventing the incorporation of modified nucleotides into cellular nucleic acids.</text>
</comment>
<evidence type="ECO:0000256" key="1">
    <source>
        <dbReference type="ARBA" id="ARBA00001968"/>
    </source>
</evidence>
<comment type="similarity">
    <text evidence="9">Belongs to the Maf family. YhdE subfamily.</text>
</comment>
<feature type="site" description="Important for substrate specificity" evidence="9">
    <location>
        <position position="68"/>
    </location>
</feature>
<dbReference type="GO" id="GO:0009117">
    <property type="term" value="P:nucleotide metabolic process"/>
    <property type="evidence" value="ECO:0007669"/>
    <property type="project" value="UniProtKB-KW"/>
</dbReference>
<dbReference type="STRING" id="207949.RED65_07669"/>
<dbReference type="Gene3D" id="3.90.950.10">
    <property type="match status" value="1"/>
</dbReference>
<dbReference type="OrthoDB" id="9807767at2"/>
<sequence length="189" mass="20575">MADLILASASPRRKELLQQIGVNIAIRPVDIDETVLANESAKDYVVRLAREKAEACHEQERPVLGSDTCVVVDDEILGKPQSKEAAIAMLTRLSGRSHEVFSGVAIRQGTRLDVRYVATRVTFKTLTAAQIEAYVATEEPMDKAGSYGIQGMGAVLVERIHGSFSNVVGLPLETVAAMLDSFSVPYWQT</sequence>
<dbReference type="RefSeq" id="WP_007018969.1">
    <property type="nucleotide sequence ID" value="NZ_CH724119.1"/>
</dbReference>
<evidence type="ECO:0000256" key="2">
    <source>
        <dbReference type="ARBA" id="ARBA00004496"/>
    </source>
</evidence>
<dbReference type="GO" id="GO:0036218">
    <property type="term" value="F:dTTP diphosphatase activity"/>
    <property type="evidence" value="ECO:0007669"/>
    <property type="project" value="RHEA"/>
</dbReference>
<evidence type="ECO:0000256" key="4">
    <source>
        <dbReference type="ARBA" id="ARBA00022801"/>
    </source>
</evidence>
<proteinExistence type="inferred from homology"/>
<dbReference type="HAMAP" id="MF_00528">
    <property type="entry name" value="Maf"/>
    <property type="match status" value="1"/>
</dbReference>
<comment type="catalytic activity">
    <reaction evidence="9">
        <text>dTTP + H2O = dTMP + diphosphate + H(+)</text>
        <dbReference type="Rhea" id="RHEA:28534"/>
        <dbReference type="ChEBI" id="CHEBI:15377"/>
        <dbReference type="ChEBI" id="CHEBI:15378"/>
        <dbReference type="ChEBI" id="CHEBI:33019"/>
        <dbReference type="ChEBI" id="CHEBI:37568"/>
        <dbReference type="ChEBI" id="CHEBI:63528"/>
        <dbReference type="EC" id="3.6.1.9"/>
    </reaction>
</comment>
<keyword evidence="5 9" id="KW-0546">Nucleotide metabolism</keyword>
<comment type="caution">
    <text evidence="10">The sequence shown here is derived from an EMBL/GenBank/DDBJ whole genome shotgun (WGS) entry which is preliminary data.</text>
</comment>
<dbReference type="GO" id="GO:0036221">
    <property type="term" value="F:UTP diphosphatase activity"/>
    <property type="evidence" value="ECO:0007669"/>
    <property type="project" value="RHEA"/>
</dbReference>
<dbReference type="PANTHER" id="PTHR43213">
    <property type="entry name" value="BIFUNCTIONAL DTTP/UTP PYROPHOSPHATASE/METHYLTRANSFERASE PROTEIN-RELATED"/>
    <property type="match status" value="1"/>
</dbReference>
<keyword evidence="11" id="KW-1185">Reference proteome</keyword>
<evidence type="ECO:0000256" key="5">
    <source>
        <dbReference type="ARBA" id="ARBA00023080"/>
    </source>
</evidence>
<dbReference type="NCBIfam" id="TIGR00172">
    <property type="entry name" value="maf"/>
    <property type="match status" value="1"/>
</dbReference>
<accession>Q1MYL7</accession>
<comment type="catalytic activity">
    <reaction evidence="6">
        <text>N(7)-methyl-GTP + H2O = N(7)-methyl-GMP + diphosphate + H(+)</text>
        <dbReference type="Rhea" id="RHEA:58744"/>
        <dbReference type="ChEBI" id="CHEBI:15377"/>
        <dbReference type="ChEBI" id="CHEBI:15378"/>
        <dbReference type="ChEBI" id="CHEBI:33019"/>
        <dbReference type="ChEBI" id="CHEBI:58285"/>
        <dbReference type="ChEBI" id="CHEBI:87133"/>
    </reaction>
</comment>